<protein>
    <recommendedName>
        <fullName evidence="4">DUF2975 domain-containing protein</fullName>
    </recommendedName>
</protein>
<dbReference type="RefSeq" id="WP_160346499.1">
    <property type="nucleotide sequence ID" value="NZ_JAOAKZ010000031.1"/>
</dbReference>
<keyword evidence="1" id="KW-0812">Transmembrane</keyword>
<evidence type="ECO:0000313" key="2">
    <source>
        <dbReference type="EMBL" id="MVX61363.1"/>
    </source>
</evidence>
<feature type="transmembrane region" description="Helical" evidence="1">
    <location>
        <begin position="101"/>
        <end position="125"/>
    </location>
</feature>
<gene>
    <name evidence="2" type="ORF">GKZ27_07840</name>
</gene>
<accession>A0A6N8JN36</accession>
<comment type="caution">
    <text evidence="2">The sequence shown here is derived from an EMBL/GenBank/DDBJ whole genome shotgun (WGS) entry which is preliminary data.</text>
</comment>
<proteinExistence type="predicted"/>
<organism evidence="2 3">
    <name type="scientific">Adlercreutzia mucosicola</name>
    <dbReference type="NCBI Taxonomy" id="580026"/>
    <lineage>
        <taxon>Bacteria</taxon>
        <taxon>Bacillati</taxon>
        <taxon>Actinomycetota</taxon>
        <taxon>Coriobacteriia</taxon>
        <taxon>Eggerthellales</taxon>
        <taxon>Eggerthellaceae</taxon>
        <taxon>Adlercreutzia</taxon>
    </lineage>
</organism>
<keyword evidence="1" id="KW-1133">Transmembrane helix</keyword>
<evidence type="ECO:0000256" key="1">
    <source>
        <dbReference type="SAM" id="Phobius"/>
    </source>
</evidence>
<evidence type="ECO:0008006" key="4">
    <source>
        <dbReference type="Google" id="ProtNLM"/>
    </source>
</evidence>
<feature type="transmembrane region" description="Helical" evidence="1">
    <location>
        <begin position="60"/>
        <end position="81"/>
    </location>
</feature>
<evidence type="ECO:0000313" key="3">
    <source>
        <dbReference type="Proteomes" id="UP000463388"/>
    </source>
</evidence>
<feature type="transmembrane region" description="Helical" evidence="1">
    <location>
        <begin position="25"/>
        <end position="48"/>
    </location>
</feature>
<keyword evidence="3" id="KW-1185">Reference proteome</keyword>
<dbReference type="EMBL" id="WSRR01000019">
    <property type="protein sequence ID" value="MVX61363.1"/>
    <property type="molecule type" value="Genomic_DNA"/>
</dbReference>
<name>A0A6N8JN36_9ACTN</name>
<dbReference type="Proteomes" id="UP000463388">
    <property type="component" value="Unassembled WGS sequence"/>
</dbReference>
<reference evidence="2 3" key="1">
    <citation type="submission" date="2019-12" db="EMBL/GenBank/DDBJ databases">
        <title>Microbes associate with the intestines of laboratory mice.</title>
        <authorList>
            <person name="Navarre W."/>
            <person name="Wong E."/>
        </authorList>
    </citation>
    <scope>NUCLEOTIDE SEQUENCE [LARGE SCALE GENOMIC DNA]</scope>
    <source>
        <strain evidence="2 3">NM66_B29</strain>
    </source>
</reference>
<dbReference type="AlphaFoldDB" id="A0A6N8JN36"/>
<feature type="transmembrane region" description="Helical" evidence="1">
    <location>
        <begin position="145"/>
        <end position="163"/>
    </location>
</feature>
<sequence length="177" mass="19178">MGGVETSDLRKSFQKAQVVCKAIRYLFIAATVIYAFTWIASVVGIVAASNEAGQAWAAPLAYVVFHGLIVSTLLVTMVRIFAEASQGRAPFSEKQADRLRLIALLALLLFLLEAVFTAVVSYNLIPEVGYSIGINDAYPTDSINLNVGMLAFSAIMYSLSALFRYAALLQQLSDDTV</sequence>
<dbReference type="OrthoDB" id="2167340at2"/>
<keyword evidence="1" id="KW-0472">Membrane</keyword>